<feature type="transmembrane region" description="Helical" evidence="2">
    <location>
        <begin position="7"/>
        <end position="25"/>
    </location>
</feature>
<dbReference type="Gene3D" id="3.30.1490.480">
    <property type="entry name" value="Endolytic murein transglycosylase"/>
    <property type="match status" value="1"/>
</dbReference>
<reference evidence="3" key="2">
    <citation type="submission" date="2020-09" db="EMBL/GenBank/DDBJ databases">
        <authorList>
            <person name="Sun Q."/>
            <person name="Zhou Y."/>
        </authorList>
    </citation>
    <scope>NUCLEOTIDE SEQUENCE</scope>
    <source>
        <strain evidence="3">CGMCC 1.12408</strain>
    </source>
</reference>
<evidence type="ECO:0000313" key="3">
    <source>
        <dbReference type="EMBL" id="GGA68432.1"/>
    </source>
</evidence>
<dbReference type="EMBL" id="BMEY01000004">
    <property type="protein sequence ID" value="GGA68432.1"/>
    <property type="molecule type" value="Genomic_DNA"/>
</dbReference>
<feature type="compositionally biased region" description="Acidic residues" evidence="1">
    <location>
        <begin position="96"/>
        <end position="118"/>
    </location>
</feature>
<proteinExistence type="predicted"/>
<comment type="caution">
    <text evidence="3">The sequence shown here is derived from an EMBL/GenBank/DDBJ whole genome shotgun (WGS) entry which is preliminary data.</text>
</comment>
<dbReference type="AlphaFoldDB" id="A0A916RS27"/>
<keyword evidence="2" id="KW-1133">Transmembrane helix</keyword>
<accession>A0A916RS27</accession>
<feature type="region of interest" description="Disordered" evidence="1">
    <location>
        <begin position="70"/>
        <end position="125"/>
    </location>
</feature>
<dbReference type="Proteomes" id="UP000613512">
    <property type="component" value="Unassembled WGS sequence"/>
</dbReference>
<gene>
    <name evidence="3" type="ORF">GCM10008025_10520</name>
</gene>
<sequence length="189" mass="21205">MKQTIRGFAVGLFTAAVIMLAVNYFTNGTKQDISEVPIEHIVEELKDKGYRVLTEDDYISLSISGEVSKKETEIASDDTKNEDSESNETESKNEESSSDEDTEENNQEQKEEVEDQEEKETTKTYTVSITSGMAPSTISKELESNGIIENADEFITYLEDEGYVVRIQLGEFTIASDMSFYEIAEALTK</sequence>
<evidence type="ECO:0000256" key="2">
    <source>
        <dbReference type="SAM" id="Phobius"/>
    </source>
</evidence>
<feature type="compositionally biased region" description="Basic and acidic residues" evidence="1">
    <location>
        <begin position="70"/>
        <end position="95"/>
    </location>
</feature>
<dbReference type="RefSeq" id="WP_188383644.1">
    <property type="nucleotide sequence ID" value="NZ_BMEY01000004.1"/>
</dbReference>
<keyword evidence="4" id="KW-1185">Reference proteome</keyword>
<keyword evidence="2" id="KW-0812">Transmembrane</keyword>
<reference evidence="3" key="1">
    <citation type="journal article" date="2014" name="Int. J. Syst. Evol. Microbiol.">
        <title>Complete genome sequence of Corynebacterium casei LMG S-19264T (=DSM 44701T), isolated from a smear-ripened cheese.</title>
        <authorList>
            <consortium name="US DOE Joint Genome Institute (JGI-PGF)"/>
            <person name="Walter F."/>
            <person name="Albersmeier A."/>
            <person name="Kalinowski J."/>
            <person name="Ruckert C."/>
        </authorList>
    </citation>
    <scope>NUCLEOTIDE SEQUENCE</scope>
    <source>
        <strain evidence="3">CGMCC 1.12408</strain>
    </source>
</reference>
<keyword evidence="2" id="KW-0472">Membrane</keyword>
<evidence type="ECO:0000256" key="1">
    <source>
        <dbReference type="SAM" id="MobiDB-lite"/>
    </source>
</evidence>
<evidence type="ECO:0008006" key="5">
    <source>
        <dbReference type="Google" id="ProtNLM"/>
    </source>
</evidence>
<protein>
    <recommendedName>
        <fullName evidence="5">YceG-like family protein</fullName>
    </recommendedName>
</protein>
<organism evidence="3 4">
    <name type="scientific">Ornithinibacillus halotolerans</name>
    <dbReference type="NCBI Taxonomy" id="1274357"/>
    <lineage>
        <taxon>Bacteria</taxon>
        <taxon>Bacillati</taxon>
        <taxon>Bacillota</taxon>
        <taxon>Bacilli</taxon>
        <taxon>Bacillales</taxon>
        <taxon>Bacillaceae</taxon>
        <taxon>Ornithinibacillus</taxon>
    </lineage>
</organism>
<name>A0A916RS27_9BACI</name>
<evidence type="ECO:0000313" key="4">
    <source>
        <dbReference type="Proteomes" id="UP000613512"/>
    </source>
</evidence>